<feature type="coiled-coil region" evidence="2">
    <location>
        <begin position="211"/>
        <end position="238"/>
    </location>
</feature>
<evidence type="ECO:0000256" key="1">
    <source>
        <dbReference type="ARBA" id="ARBA00010820"/>
    </source>
</evidence>
<sequence length="250" mass="27725">MPPASSVVTTASSASSSDISLPSSPSPSPQHSPDPYAFSSLDEINAAPPAKKKKPRNWSGTPGSARAWPTTDEAVLLEAVAAYKEQHGRLPSRADLPAALAGRLPHISAEQAGKRLNSLRKRYDDSVRRLRRGTVPVTDDDVRVFRLSKRIWEGVPKRQHRRPRAAPHHERRPFAELEEMYPCLAAEVEAIDARCGMPGFMRTAFERIGDEQAAELEAKVKRQRLAQLKADVRRAELKSLVLRTIIAEME</sequence>
<reference evidence="5" key="1">
    <citation type="submission" date="2023-07" db="EMBL/GenBank/DDBJ databases">
        <title>A chromosome-level genome assembly of Lolium multiflorum.</title>
        <authorList>
            <person name="Chen Y."/>
            <person name="Copetti D."/>
            <person name="Kolliker R."/>
            <person name="Studer B."/>
        </authorList>
    </citation>
    <scope>NUCLEOTIDE SEQUENCE</scope>
    <source>
        <strain evidence="5">02402/16</strain>
        <tissue evidence="5">Leaf</tissue>
    </source>
</reference>
<dbReference type="InterPro" id="IPR007592">
    <property type="entry name" value="GEBP"/>
</dbReference>
<dbReference type="Proteomes" id="UP001231189">
    <property type="component" value="Unassembled WGS sequence"/>
</dbReference>
<dbReference type="EMBL" id="JAUUTY010000003">
    <property type="protein sequence ID" value="KAK1660851.1"/>
    <property type="molecule type" value="Genomic_DNA"/>
</dbReference>
<feature type="domain" description="Glabrous enhancer-binding protein-like DBD" evidence="4">
    <location>
        <begin position="65"/>
        <end position="153"/>
    </location>
</feature>
<feature type="compositionally biased region" description="Low complexity" evidence="3">
    <location>
        <begin position="1"/>
        <end position="23"/>
    </location>
</feature>
<dbReference type="Pfam" id="PF04504">
    <property type="entry name" value="GeBP-like_DBD"/>
    <property type="match status" value="1"/>
</dbReference>
<evidence type="ECO:0000313" key="6">
    <source>
        <dbReference type="Proteomes" id="UP001231189"/>
    </source>
</evidence>
<name>A0AAD8WGG0_LOLMU</name>
<evidence type="ECO:0000259" key="4">
    <source>
        <dbReference type="Pfam" id="PF04504"/>
    </source>
</evidence>
<dbReference type="GO" id="GO:0005634">
    <property type="term" value="C:nucleus"/>
    <property type="evidence" value="ECO:0007669"/>
    <property type="project" value="TreeGrafter"/>
</dbReference>
<dbReference type="InterPro" id="IPR053932">
    <property type="entry name" value="GeBP-like_DBD"/>
</dbReference>
<dbReference type="PANTHER" id="PTHR31662:SF31">
    <property type="entry name" value="OS06G0498000 PROTEIN"/>
    <property type="match status" value="1"/>
</dbReference>
<evidence type="ECO:0000256" key="2">
    <source>
        <dbReference type="SAM" id="Coils"/>
    </source>
</evidence>
<gene>
    <name evidence="5" type="ORF">QYE76_049010</name>
</gene>
<evidence type="ECO:0000313" key="5">
    <source>
        <dbReference type="EMBL" id="KAK1660851.1"/>
    </source>
</evidence>
<dbReference type="GO" id="GO:0006355">
    <property type="term" value="P:regulation of DNA-templated transcription"/>
    <property type="evidence" value="ECO:0007669"/>
    <property type="project" value="InterPro"/>
</dbReference>
<comment type="similarity">
    <text evidence="1">Belongs to the GeBP family.</text>
</comment>
<comment type="caution">
    <text evidence="5">The sequence shown here is derived from an EMBL/GenBank/DDBJ whole genome shotgun (WGS) entry which is preliminary data.</text>
</comment>
<proteinExistence type="inferred from homology"/>
<protein>
    <recommendedName>
        <fullName evidence="4">Glabrous enhancer-binding protein-like DBD domain-containing protein</fullName>
    </recommendedName>
</protein>
<keyword evidence="2" id="KW-0175">Coiled coil</keyword>
<accession>A0AAD8WGG0</accession>
<dbReference type="PANTHER" id="PTHR31662">
    <property type="entry name" value="BNAANNG10740D PROTEIN-RELATED"/>
    <property type="match status" value="1"/>
</dbReference>
<feature type="region of interest" description="Disordered" evidence="3">
    <location>
        <begin position="1"/>
        <end position="69"/>
    </location>
</feature>
<dbReference type="AlphaFoldDB" id="A0AAD8WGG0"/>
<evidence type="ECO:0000256" key="3">
    <source>
        <dbReference type="SAM" id="MobiDB-lite"/>
    </source>
</evidence>
<organism evidence="5 6">
    <name type="scientific">Lolium multiflorum</name>
    <name type="common">Italian ryegrass</name>
    <name type="synonym">Lolium perenne subsp. multiflorum</name>
    <dbReference type="NCBI Taxonomy" id="4521"/>
    <lineage>
        <taxon>Eukaryota</taxon>
        <taxon>Viridiplantae</taxon>
        <taxon>Streptophyta</taxon>
        <taxon>Embryophyta</taxon>
        <taxon>Tracheophyta</taxon>
        <taxon>Spermatophyta</taxon>
        <taxon>Magnoliopsida</taxon>
        <taxon>Liliopsida</taxon>
        <taxon>Poales</taxon>
        <taxon>Poaceae</taxon>
        <taxon>BOP clade</taxon>
        <taxon>Pooideae</taxon>
        <taxon>Poodae</taxon>
        <taxon>Poeae</taxon>
        <taxon>Poeae Chloroplast Group 2 (Poeae type)</taxon>
        <taxon>Loliodinae</taxon>
        <taxon>Loliinae</taxon>
        <taxon>Lolium</taxon>
    </lineage>
</organism>
<keyword evidence="6" id="KW-1185">Reference proteome</keyword>